<comment type="caution">
    <text evidence="2">The sequence shown here is derived from an EMBL/GenBank/DDBJ whole genome shotgun (WGS) entry which is preliminary data.</text>
</comment>
<name>A0ABT1GXT0_9NOCA</name>
<evidence type="ECO:0000259" key="1">
    <source>
        <dbReference type="Pfam" id="PF01738"/>
    </source>
</evidence>
<dbReference type="RefSeq" id="WP_253652929.1">
    <property type="nucleotide sequence ID" value="NZ_BAAAOE010000004.1"/>
</dbReference>
<dbReference type="InterPro" id="IPR029058">
    <property type="entry name" value="AB_hydrolase_fold"/>
</dbReference>
<organism evidence="2 3">
    <name type="scientific">Williamsia serinedens</name>
    <dbReference type="NCBI Taxonomy" id="391736"/>
    <lineage>
        <taxon>Bacteria</taxon>
        <taxon>Bacillati</taxon>
        <taxon>Actinomycetota</taxon>
        <taxon>Actinomycetes</taxon>
        <taxon>Mycobacteriales</taxon>
        <taxon>Nocardiaceae</taxon>
        <taxon>Williamsia</taxon>
    </lineage>
</organism>
<accession>A0ABT1GXT0</accession>
<dbReference type="Pfam" id="PF01738">
    <property type="entry name" value="DLH"/>
    <property type="match status" value="1"/>
</dbReference>
<reference evidence="2 3" key="1">
    <citation type="submission" date="2022-06" db="EMBL/GenBank/DDBJ databases">
        <title>Genomic Encyclopedia of Archaeal and Bacterial Type Strains, Phase II (KMG-II): from individual species to whole genera.</title>
        <authorList>
            <person name="Goeker M."/>
        </authorList>
    </citation>
    <scope>NUCLEOTIDE SEQUENCE [LARGE SCALE GENOMIC DNA]</scope>
    <source>
        <strain evidence="2 3">DSM 45037</strain>
    </source>
</reference>
<evidence type="ECO:0000313" key="3">
    <source>
        <dbReference type="Proteomes" id="UP001205740"/>
    </source>
</evidence>
<sequence length="247" mass="26084">MLLTTIPAGDGDTEAHIARPQTGSGPGVVLFMDAIGVRPTLIEMAERIASWGYVVLTPNLFYRDGAVDDVRPHDDLRVDGARDAFFATAMPRVGSLFRQDLAGDLDAYRTAVQSLDGVTGSTIGCVGYCMGARVATFFAARHPEVVAAAAGFHGGGLVTDDPSSPHRQLASATAEFVFGHADNDSSMPPEAVAELGRALSDAGLTATNEIYPDAPHGYSMADTSMYQEAGAERSFAELEALFARTLR</sequence>
<dbReference type="EMBL" id="JAMTCG010000001">
    <property type="protein sequence ID" value="MCP2159357.1"/>
    <property type="molecule type" value="Genomic_DNA"/>
</dbReference>
<dbReference type="SUPFAM" id="SSF53474">
    <property type="entry name" value="alpha/beta-Hydrolases"/>
    <property type="match status" value="1"/>
</dbReference>
<dbReference type="Proteomes" id="UP001205740">
    <property type="component" value="Unassembled WGS sequence"/>
</dbReference>
<evidence type="ECO:0000313" key="2">
    <source>
        <dbReference type="EMBL" id="MCP2159357.1"/>
    </source>
</evidence>
<dbReference type="PANTHER" id="PTHR46623">
    <property type="entry name" value="CARBOXYMETHYLENEBUTENOLIDASE-RELATED"/>
    <property type="match status" value="1"/>
</dbReference>
<dbReference type="PANTHER" id="PTHR46623:SF10">
    <property type="entry name" value="CARBOXYMETHYLENEBUTENOLIDASE HOMOLOG"/>
    <property type="match status" value="1"/>
</dbReference>
<feature type="domain" description="Dienelactone hydrolase" evidence="1">
    <location>
        <begin position="14"/>
        <end position="244"/>
    </location>
</feature>
<dbReference type="InterPro" id="IPR002925">
    <property type="entry name" value="Dienelactn_hydro"/>
</dbReference>
<keyword evidence="3" id="KW-1185">Reference proteome</keyword>
<dbReference type="InterPro" id="IPR051049">
    <property type="entry name" value="Dienelactone_hydrolase-like"/>
</dbReference>
<gene>
    <name evidence="2" type="ORF">LX12_000521</name>
</gene>
<proteinExistence type="predicted"/>
<protein>
    <submittedName>
        <fullName evidence="2">Carboxymethylenebutenolidase</fullName>
    </submittedName>
</protein>
<dbReference type="Gene3D" id="3.40.50.1820">
    <property type="entry name" value="alpha/beta hydrolase"/>
    <property type="match status" value="1"/>
</dbReference>